<dbReference type="EMBL" id="QKVK01000003">
    <property type="protein sequence ID" value="PZF77400.1"/>
    <property type="molecule type" value="Genomic_DNA"/>
</dbReference>
<dbReference type="Pfam" id="PF01266">
    <property type="entry name" value="DAO"/>
    <property type="match status" value="1"/>
</dbReference>
<evidence type="ECO:0000256" key="1">
    <source>
        <dbReference type="ARBA" id="ARBA00008609"/>
    </source>
</evidence>
<dbReference type="InterPro" id="IPR013977">
    <property type="entry name" value="GcvT_C"/>
</dbReference>
<dbReference type="InterPro" id="IPR027266">
    <property type="entry name" value="TrmE/GcvT-like"/>
</dbReference>
<dbReference type="Pfam" id="PF01571">
    <property type="entry name" value="GCV_T"/>
    <property type="match status" value="1"/>
</dbReference>
<dbReference type="GO" id="GO:0016491">
    <property type="term" value="F:oxidoreductase activity"/>
    <property type="evidence" value="ECO:0007669"/>
    <property type="project" value="UniProtKB-KW"/>
</dbReference>
<comment type="caution">
    <text evidence="7">The sequence shown here is derived from an EMBL/GenBank/DDBJ whole genome shotgun (WGS) entry which is preliminary data.</text>
</comment>
<name>A0A2W2AXP0_9HYPH</name>
<dbReference type="Pfam" id="PF08669">
    <property type="entry name" value="GCV_T_C"/>
    <property type="match status" value="1"/>
</dbReference>
<dbReference type="InterPro" id="IPR029043">
    <property type="entry name" value="GcvT/YgfZ_C"/>
</dbReference>
<feature type="domain" description="Aminomethyltransferase C-terminal" evidence="5">
    <location>
        <begin position="755"/>
        <end position="830"/>
    </location>
</feature>
<dbReference type="Gene3D" id="3.50.50.60">
    <property type="entry name" value="FAD/NAD(P)-binding domain"/>
    <property type="match status" value="1"/>
</dbReference>
<dbReference type="InterPro" id="IPR036188">
    <property type="entry name" value="FAD/NAD-bd_sf"/>
</dbReference>
<accession>A0A2W2AXP0</accession>
<dbReference type="AlphaFoldDB" id="A0A2W2AXP0"/>
<dbReference type="SUPFAM" id="SSF101790">
    <property type="entry name" value="Aminomethyltransferase beta-barrel domain"/>
    <property type="match status" value="1"/>
</dbReference>
<proteinExistence type="inferred from homology"/>
<evidence type="ECO:0000259" key="4">
    <source>
        <dbReference type="Pfam" id="PF01571"/>
    </source>
</evidence>
<feature type="domain" description="GCVT N-terminal" evidence="4">
    <location>
        <begin position="427"/>
        <end position="729"/>
    </location>
</feature>
<reference evidence="8" key="1">
    <citation type="submission" date="2018-06" db="EMBL/GenBank/DDBJ databases">
        <title>Aestuariibacter litoralis strain KCTC 52945T.</title>
        <authorList>
            <person name="Li X."/>
            <person name="Salam N."/>
            <person name="Li J.-L."/>
            <person name="Chen Y.-M."/>
            <person name="Yang Z.-W."/>
            <person name="Zhang L.-Y."/>
            <person name="Han M.-X."/>
            <person name="Xiao M."/>
            <person name="Li W.-J."/>
        </authorList>
    </citation>
    <scope>NUCLEOTIDE SEQUENCE [LARGE SCALE GENOMIC DNA]</scope>
    <source>
        <strain evidence="8">KCTC 52945</strain>
    </source>
</reference>
<feature type="domain" description="FAD dependent oxidoreductase central" evidence="6">
    <location>
        <begin position="371"/>
        <end position="424"/>
    </location>
</feature>
<dbReference type="Gene3D" id="3.30.70.1400">
    <property type="entry name" value="Aminomethyltransferase beta-barrel domains"/>
    <property type="match status" value="1"/>
</dbReference>
<comment type="similarity">
    <text evidence="1">Belongs to the GcvT family.</text>
</comment>
<dbReference type="Gene3D" id="2.40.30.110">
    <property type="entry name" value="Aminomethyltransferase beta-barrel domains"/>
    <property type="match status" value="1"/>
</dbReference>
<evidence type="ECO:0000256" key="2">
    <source>
        <dbReference type="ARBA" id="ARBA00023002"/>
    </source>
</evidence>
<evidence type="ECO:0000313" key="7">
    <source>
        <dbReference type="EMBL" id="PZF77400.1"/>
    </source>
</evidence>
<sequence>MKTHARVVVIGGGVVGVGTLYHLAKKGWGDVVLIERKELTSGSTWHAAGLLPLFNLSYSVGQIHKYSVKLYDSLEAETGQHVGFKKVSNIRLARTKDRWDEFMYYAGVAETIGVKVNVLTPQQVKDIWPLCETEGLLGAIQHPDDGYIQPADLTQAMAKGARSRGAEIYRNTTVTNIEQKPNGEWVVKTDQGDITCEHVVSATGNFARKTGAMVGLDIPVIPVEHQYIVTEPHPLIRERQAKGLPEMGVLREADSSWYMREENGGLLLGPYEHGAPCCYMDGPSDQSEYELFQEDLDRLAPHIETAITRVPAFGEVGIKKVYNGAIAYTPDGSPIIGPAWDKKNFWLNEGHSFGVTASGGAGWQLAEWIVEGEPSIDMMGVDPRRFGPYATRGYLKTKNEEAYANVFTPHYPDEERSAARPLKRTPVYDRMKDLGAVFGSVYGWERPGWFAPKGYALTKEEINSPDVLTNHNYAPPTDDGRIVEKWSFRRSNYFPFVGEECRNVMNNVAIQDMSAFAKMEVSGPGARDWLESILANKIPKKMGRIALCHLLTPRGGVRAEFTVYEWAPGRFYLVSAGAYERHDHDYLRKLCPTDGSVRLNAITTRFGVLVLAGPNSRKVLQKLTDADLSNEAFPWLSGKEISVGNCTAHALRVNFVGELGWEFHHPIEQQIALFDALMEAGREFGIRPYGIKAMSSLSIEKSYRLVPRELSIEYNAYESGLDRFVHPNKGQFIGRDALVEAKQKGLGWNFVTMEVHGVGDGDSDARGSEPIYHNGQLVGRATNGGYGFRVNKSLALGMVKPEHSAVGTELEIKILGKIFKATVIPESPYDPENKTLRA</sequence>
<feature type="domain" description="FAD dependent oxidoreductase" evidence="3">
    <location>
        <begin position="6"/>
        <end position="368"/>
    </location>
</feature>
<dbReference type="SUPFAM" id="SSF51905">
    <property type="entry name" value="FAD/NAD(P)-binding domain"/>
    <property type="match status" value="1"/>
</dbReference>
<dbReference type="PANTHER" id="PTHR43757:SF2">
    <property type="entry name" value="AMINOMETHYLTRANSFERASE, MITOCHONDRIAL"/>
    <property type="match status" value="1"/>
</dbReference>
<dbReference type="InterPro" id="IPR032503">
    <property type="entry name" value="FAO_M"/>
</dbReference>
<dbReference type="SUPFAM" id="SSF103025">
    <property type="entry name" value="Folate-binding domain"/>
    <property type="match status" value="1"/>
</dbReference>
<gene>
    <name evidence="7" type="ORF">DK847_08750</name>
</gene>
<keyword evidence="8" id="KW-1185">Reference proteome</keyword>
<dbReference type="InterPro" id="IPR028896">
    <property type="entry name" value="GcvT/YgfZ/DmdA"/>
</dbReference>
<dbReference type="RefSeq" id="WP_111197822.1">
    <property type="nucleotide sequence ID" value="NZ_QKVK01000003.1"/>
</dbReference>
<evidence type="ECO:0000259" key="5">
    <source>
        <dbReference type="Pfam" id="PF08669"/>
    </source>
</evidence>
<dbReference type="Gene3D" id="3.30.9.10">
    <property type="entry name" value="D-Amino Acid Oxidase, subunit A, domain 2"/>
    <property type="match status" value="1"/>
</dbReference>
<dbReference type="InterPro" id="IPR006076">
    <property type="entry name" value="FAD-dep_OxRdtase"/>
</dbReference>
<organism evidence="7 8">
    <name type="scientific">Aestuariivirga litoralis</name>
    <dbReference type="NCBI Taxonomy" id="2650924"/>
    <lineage>
        <taxon>Bacteria</taxon>
        <taxon>Pseudomonadati</taxon>
        <taxon>Pseudomonadota</taxon>
        <taxon>Alphaproteobacteria</taxon>
        <taxon>Hyphomicrobiales</taxon>
        <taxon>Aestuariivirgaceae</taxon>
        <taxon>Aestuariivirga</taxon>
    </lineage>
</organism>
<dbReference type="InterPro" id="IPR006222">
    <property type="entry name" value="GCVT_N"/>
</dbReference>
<dbReference type="PANTHER" id="PTHR43757">
    <property type="entry name" value="AMINOMETHYLTRANSFERASE"/>
    <property type="match status" value="1"/>
</dbReference>
<protein>
    <submittedName>
        <fullName evidence="7">Dimethylglycine dehydrogenase</fullName>
    </submittedName>
</protein>
<dbReference type="Pfam" id="PF16350">
    <property type="entry name" value="FAO_M"/>
    <property type="match status" value="1"/>
</dbReference>
<dbReference type="Proteomes" id="UP000248795">
    <property type="component" value="Unassembled WGS sequence"/>
</dbReference>
<evidence type="ECO:0000259" key="6">
    <source>
        <dbReference type="Pfam" id="PF16350"/>
    </source>
</evidence>
<evidence type="ECO:0000313" key="8">
    <source>
        <dbReference type="Proteomes" id="UP000248795"/>
    </source>
</evidence>
<keyword evidence="2" id="KW-0560">Oxidoreductase</keyword>
<dbReference type="SUPFAM" id="SSF54373">
    <property type="entry name" value="FAD-linked reductases, C-terminal domain"/>
    <property type="match status" value="1"/>
</dbReference>
<evidence type="ECO:0000259" key="3">
    <source>
        <dbReference type="Pfam" id="PF01266"/>
    </source>
</evidence>
<dbReference type="Gene3D" id="3.30.1360.120">
    <property type="entry name" value="Probable tRNA modification gtpase trme, domain 1"/>
    <property type="match status" value="1"/>
</dbReference>